<name>A0A919PMW7_9ACTN</name>
<dbReference type="Pfam" id="PF13649">
    <property type="entry name" value="Methyltransf_25"/>
    <property type="match status" value="1"/>
</dbReference>
<dbReference type="AlphaFoldDB" id="A0A919PMW7"/>
<feature type="domain" description="Methyltransferase" evidence="4">
    <location>
        <begin position="51"/>
        <end position="141"/>
    </location>
</feature>
<keyword evidence="3" id="KW-0949">S-adenosyl-L-methionine</keyword>
<evidence type="ECO:0000256" key="2">
    <source>
        <dbReference type="ARBA" id="ARBA00022679"/>
    </source>
</evidence>
<dbReference type="EMBL" id="BONQ01000049">
    <property type="protein sequence ID" value="GIG45068.1"/>
    <property type="molecule type" value="Genomic_DNA"/>
</dbReference>
<keyword evidence="6" id="KW-1185">Reference proteome</keyword>
<evidence type="ECO:0000256" key="1">
    <source>
        <dbReference type="ARBA" id="ARBA00022603"/>
    </source>
</evidence>
<keyword evidence="1" id="KW-0489">Methyltransferase</keyword>
<dbReference type="RefSeq" id="WP_203846875.1">
    <property type="nucleotide sequence ID" value="NZ_BAAAVW010000009.1"/>
</dbReference>
<evidence type="ECO:0000256" key="3">
    <source>
        <dbReference type="ARBA" id="ARBA00022691"/>
    </source>
</evidence>
<evidence type="ECO:0000259" key="4">
    <source>
        <dbReference type="Pfam" id="PF13649"/>
    </source>
</evidence>
<organism evidence="5 6">
    <name type="scientific">Dactylosporangium siamense</name>
    <dbReference type="NCBI Taxonomy" id="685454"/>
    <lineage>
        <taxon>Bacteria</taxon>
        <taxon>Bacillati</taxon>
        <taxon>Actinomycetota</taxon>
        <taxon>Actinomycetes</taxon>
        <taxon>Micromonosporales</taxon>
        <taxon>Micromonosporaceae</taxon>
        <taxon>Dactylosporangium</taxon>
    </lineage>
</organism>
<dbReference type="Proteomes" id="UP000660611">
    <property type="component" value="Unassembled WGS sequence"/>
</dbReference>
<comment type="caution">
    <text evidence="5">The sequence shown here is derived from an EMBL/GenBank/DDBJ whole genome shotgun (WGS) entry which is preliminary data.</text>
</comment>
<reference evidence="5" key="1">
    <citation type="submission" date="2021-01" db="EMBL/GenBank/DDBJ databases">
        <title>Whole genome shotgun sequence of Dactylosporangium siamense NBRC 106093.</title>
        <authorList>
            <person name="Komaki H."/>
            <person name="Tamura T."/>
        </authorList>
    </citation>
    <scope>NUCLEOTIDE SEQUENCE</scope>
    <source>
        <strain evidence="5">NBRC 106093</strain>
    </source>
</reference>
<dbReference type="InterPro" id="IPR029063">
    <property type="entry name" value="SAM-dependent_MTases_sf"/>
</dbReference>
<gene>
    <name evidence="5" type="ORF">Dsi01nite_031090</name>
</gene>
<proteinExistence type="predicted"/>
<evidence type="ECO:0000313" key="5">
    <source>
        <dbReference type="EMBL" id="GIG45068.1"/>
    </source>
</evidence>
<sequence length="250" mass="27250">MASASARTSSKRPFYSLHGDAYDLLVTDPVEPWVDTVHDELTSSGRSPATILDAGCGTGRQAAGLIAKGHRVDLVDASAHLLDQAAARCPGSRVQLADLCLLRMPTAYDAVTCRGVLNDMLDDAERHAAVRALAGCLAPGGVLFLDVREAEASRLRADGVARSREVHFDEGGRLTFVARTTWSDGRLAVEETYDLVRPGFRRQESHYSFAMRPWTEPELRDVLRACGLRDVRISPGVGRRSPDRLLVVAR</sequence>
<protein>
    <recommendedName>
        <fullName evidence="4">Methyltransferase domain-containing protein</fullName>
    </recommendedName>
</protein>
<dbReference type="PANTHER" id="PTHR43464:SF19">
    <property type="entry name" value="UBIQUINONE BIOSYNTHESIS O-METHYLTRANSFERASE, MITOCHONDRIAL"/>
    <property type="match status" value="1"/>
</dbReference>
<dbReference type="GO" id="GO:0032259">
    <property type="term" value="P:methylation"/>
    <property type="evidence" value="ECO:0007669"/>
    <property type="project" value="UniProtKB-KW"/>
</dbReference>
<accession>A0A919PMW7</accession>
<dbReference type="SUPFAM" id="SSF53335">
    <property type="entry name" value="S-adenosyl-L-methionine-dependent methyltransferases"/>
    <property type="match status" value="1"/>
</dbReference>
<keyword evidence="2" id="KW-0808">Transferase</keyword>
<dbReference type="Gene3D" id="2.20.130.10">
    <property type="entry name" value="CAC2371-like domains"/>
    <property type="match status" value="1"/>
</dbReference>
<dbReference type="GO" id="GO:0008168">
    <property type="term" value="F:methyltransferase activity"/>
    <property type="evidence" value="ECO:0007669"/>
    <property type="project" value="UniProtKB-KW"/>
</dbReference>
<dbReference type="PANTHER" id="PTHR43464">
    <property type="entry name" value="METHYLTRANSFERASE"/>
    <property type="match status" value="1"/>
</dbReference>
<dbReference type="CDD" id="cd02440">
    <property type="entry name" value="AdoMet_MTases"/>
    <property type="match status" value="1"/>
</dbReference>
<dbReference type="Gene3D" id="3.40.50.150">
    <property type="entry name" value="Vaccinia Virus protein VP39"/>
    <property type="match status" value="1"/>
</dbReference>
<evidence type="ECO:0000313" key="6">
    <source>
        <dbReference type="Proteomes" id="UP000660611"/>
    </source>
</evidence>
<dbReference type="InterPro" id="IPR041698">
    <property type="entry name" value="Methyltransf_25"/>
</dbReference>